<dbReference type="Proteomes" id="UP000198892">
    <property type="component" value="Unassembled WGS sequence"/>
</dbReference>
<dbReference type="GO" id="GO:0005829">
    <property type="term" value="C:cytosol"/>
    <property type="evidence" value="ECO:0007669"/>
    <property type="project" value="TreeGrafter"/>
</dbReference>
<gene>
    <name evidence="1" type="ORF">SAMN05518683_12436</name>
</gene>
<evidence type="ECO:0000313" key="2">
    <source>
        <dbReference type="Proteomes" id="UP000198892"/>
    </source>
</evidence>
<evidence type="ECO:0000313" key="1">
    <source>
        <dbReference type="EMBL" id="SFQ26271.1"/>
    </source>
</evidence>
<organism evidence="1 2">
    <name type="scientific">Salibacterium halotolerans</name>
    <dbReference type="NCBI Taxonomy" id="1884432"/>
    <lineage>
        <taxon>Bacteria</taxon>
        <taxon>Bacillati</taxon>
        <taxon>Bacillota</taxon>
        <taxon>Bacilli</taxon>
        <taxon>Bacillales</taxon>
        <taxon>Bacillaceae</taxon>
    </lineage>
</organism>
<keyword evidence="1" id="KW-0238">DNA-binding</keyword>
<dbReference type="OrthoDB" id="213028at2"/>
<dbReference type="InterPro" id="IPR036390">
    <property type="entry name" value="WH_DNA-bd_sf"/>
</dbReference>
<dbReference type="RefSeq" id="WP_093338941.1">
    <property type="nucleotide sequence ID" value="NZ_FOXD01000024.1"/>
</dbReference>
<dbReference type="AlphaFoldDB" id="A0A1I5X329"/>
<keyword evidence="2" id="KW-1185">Reference proteome</keyword>
<proteinExistence type="predicted"/>
<protein>
    <submittedName>
        <fullName evidence="1">DNA-binding transcriptional regulator, IscR family</fullName>
    </submittedName>
</protein>
<sequence>MINSRLSVAIHILSLLASHPHDRLTSEYIAGSVQTNPVVIRRLTGMLRKAGIVTSSPGTAGAVLTKAPVEITLLDVYDAVFAGEELFSIHDKPNPDCRVGRNIQDTLDTHFERAEQAMKNELARQTLADTVEHLFA</sequence>
<dbReference type="Pfam" id="PF02082">
    <property type="entry name" value="Rrf2"/>
    <property type="match status" value="1"/>
</dbReference>
<dbReference type="InterPro" id="IPR036388">
    <property type="entry name" value="WH-like_DNA-bd_sf"/>
</dbReference>
<name>A0A1I5X329_9BACI</name>
<dbReference type="PROSITE" id="PS51197">
    <property type="entry name" value="HTH_RRF2_2"/>
    <property type="match status" value="1"/>
</dbReference>
<dbReference type="EMBL" id="FOXD01000024">
    <property type="protein sequence ID" value="SFQ26271.1"/>
    <property type="molecule type" value="Genomic_DNA"/>
</dbReference>
<dbReference type="PANTHER" id="PTHR33221">
    <property type="entry name" value="WINGED HELIX-TURN-HELIX TRANSCRIPTIONAL REGULATOR, RRF2 FAMILY"/>
    <property type="match status" value="1"/>
</dbReference>
<dbReference type="FunFam" id="1.10.10.10:FF:000138">
    <property type="entry name" value="Rrf2 family transcriptional regulator"/>
    <property type="match status" value="1"/>
</dbReference>
<dbReference type="InterPro" id="IPR000944">
    <property type="entry name" value="Tscrpt_reg_Rrf2"/>
</dbReference>
<reference evidence="2" key="1">
    <citation type="submission" date="2016-10" db="EMBL/GenBank/DDBJ databases">
        <authorList>
            <person name="Varghese N."/>
            <person name="Submissions S."/>
        </authorList>
    </citation>
    <scope>NUCLEOTIDE SEQUENCE [LARGE SCALE GENOMIC DNA]</scope>
    <source>
        <strain evidence="2">S7</strain>
    </source>
</reference>
<dbReference type="Gene3D" id="1.10.10.10">
    <property type="entry name" value="Winged helix-like DNA-binding domain superfamily/Winged helix DNA-binding domain"/>
    <property type="match status" value="1"/>
</dbReference>
<dbReference type="GO" id="GO:0003700">
    <property type="term" value="F:DNA-binding transcription factor activity"/>
    <property type="evidence" value="ECO:0007669"/>
    <property type="project" value="TreeGrafter"/>
</dbReference>
<dbReference type="GO" id="GO:0003677">
    <property type="term" value="F:DNA binding"/>
    <property type="evidence" value="ECO:0007669"/>
    <property type="project" value="UniProtKB-KW"/>
</dbReference>
<dbReference type="PANTHER" id="PTHR33221:SF15">
    <property type="entry name" value="HTH-TYPE TRANSCRIPTIONAL REGULATOR YWGB-RELATED"/>
    <property type="match status" value="1"/>
</dbReference>
<dbReference type="SUPFAM" id="SSF46785">
    <property type="entry name" value="Winged helix' DNA-binding domain"/>
    <property type="match status" value="1"/>
</dbReference>
<dbReference type="STRING" id="1884432.SAMN05518683_12436"/>
<accession>A0A1I5X329</accession>